<dbReference type="Gramene" id="OE9A070449T1">
    <property type="protein sequence ID" value="OE9A070449C1"/>
    <property type="gene ID" value="OE9A070449"/>
</dbReference>
<gene>
    <name evidence="1" type="ORF">OLEA9_A070449</name>
</gene>
<dbReference type="OrthoDB" id="422362at2759"/>
<comment type="caution">
    <text evidence="1">The sequence shown here is derived from an EMBL/GenBank/DDBJ whole genome shotgun (WGS) entry which is preliminary data.</text>
</comment>
<sequence length="240" mass="27448">MTGKRTADVDKSIIVPYKPKKLPELSLYSHFEAVVEKLNELLNPEGGISKRKDAWRGYLKLLFLTAASGNNGHGETIQSNQDLSMILDAMLKTKSRTVLIDIINKNGLQMLHNIMMRYRREFIKTPILRKLLKVLEYLAMRDILTLEHISGGPARPGVESFKDSILILTEHGDKQVHQIARNFRDKWIPRHMRKNGCKEMVDGRMEYNPHSSYPKFPVLHDHGSDRKLSKAMVLGNAFCA</sequence>
<accession>A0A8S0V4L0</accession>
<dbReference type="AlphaFoldDB" id="A0A8S0V4L0"/>
<name>A0A8S0V4L0_OLEEU</name>
<evidence type="ECO:0000313" key="1">
    <source>
        <dbReference type="EMBL" id="CAA3026402.1"/>
    </source>
</evidence>
<evidence type="ECO:0000313" key="2">
    <source>
        <dbReference type="Proteomes" id="UP000594638"/>
    </source>
</evidence>
<keyword evidence="2" id="KW-1185">Reference proteome</keyword>
<protein>
    <submittedName>
        <fullName evidence="1">Histone-lysine N-methyltransferase ASHH2-like</fullName>
    </submittedName>
</protein>
<dbReference type="EMBL" id="CACTIH010009159">
    <property type="protein sequence ID" value="CAA3026402.1"/>
    <property type="molecule type" value="Genomic_DNA"/>
</dbReference>
<reference evidence="1 2" key="1">
    <citation type="submission" date="2019-12" db="EMBL/GenBank/DDBJ databases">
        <authorList>
            <person name="Alioto T."/>
            <person name="Alioto T."/>
            <person name="Gomez Garrido J."/>
        </authorList>
    </citation>
    <scope>NUCLEOTIDE SEQUENCE [LARGE SCALE GENOMIC DNA]</scope>
</reference>
<dbReference type="Proteomes" id="UP000594638">
    <property type="component" value="Unassembled WGS sequence"/>
</dbReference>
<organism evidence="1 2">
    <name type="scientific">Olea europaea subsp. europaea</name>
    <dbReference type="NCBI Taxonomy" id="158383"/>
    <lineage>
        <taxon>Eukaryota</taxon>
        <taxon>Viridiplantae</taxon>
        <taxon>Streptophyta</taxon>
        <taxon>Embryophyta</taxon>
        <taxon>Tracheophyta</taxon>
        <taxon>Spermatophyta</taxon>
        <taxon>Magnoliopsida</taxon>
        <taxon>eudicotyledons</taxon>
        <taxon>Gunneridae</taxon>
        <taxon>Pentapetalae</taxon>
        <taxon>asterids</taxon>
        <taxon>lamiids</taxon>
        <taxon>Lamiales</taxon>
        <taxon>Oleaceae</taxon>
        <taxon>Oleeae</taxon>
        <taxon>Olea</taxon>
    </lineage>
</organism>
<proteinExistence type="predicted"/>